<dbReference type="GO" id="GO:0000976">
    <property type="term" value="F:transcription cis-regulatory region binding"/>
    <property type="evidence" value="ECO:0007669"/>
    <property type="project" value="TreeGrafter"/>
</dbReference>
<feature type="coiled-coil region" evidence="4">
    <location>
        <begin position="492"/>
        <end position="526"/>
    </location>
</feature>
<accession>A0A1J1HQK6</accession>
<feature type="region of interest" description="Disordered" evidence="5">
    <location>
        <begin position="31"/>
        <end position="58"/>
    </location>
</feature>
<dbReference type="InterPro" id="IPR036770">
    <property type="entry name" value="Ankyrin_rpt-contain_sf"/>
</dbReference>
<evidence type="ECO:0000313" key="6">
    <source>
        <dbReference type="EMBL" id="CRK90327.1"/>
    </source>
</evidence>
<keyword evidence="4" id="KW-0175">Coiled coil</keyword>
<dbReference type="Gene3D" id="1.25.40.20">
    <property type="entry name" value="Ankyrin repeat-containing domain"/>
    <property type="match status" value="1"/>
</dbReference>
<feature type="region of interest" description="Disordered" evidence="5">
    <location>
        <begin position="340"/>
        <end position="374"/>
    </location>
</feature>
<dbReference type="PANTHER" id="PTHR24193:SF121">
    <property type="entry name" value="ADA2A-CONTAINING COMPLEX COMPONENT 3, ISOFORM D"/>
    <property type="match status" value="1"/>
</dbReference>
<dbReference type="InterPro" id="IPR050663">
    <property type="entry name" value="Ankyrin-SOCS_Box"/>
</dbReference>
<organism evidence="6 7">
    <name type="scientific">Clunio marinus</name>
    <dbReference type="NCBI Taxonomy" id="568069"/>
    <lineage>
        <taxon>Eukaryota</taxon>
        <taxon>Metazoa</taxon>
        <taxon>Ecdysozoa</taxon>
        <taxon>Arthropoda</taxon>
        <taxon>Hexapoda</taxon>
        <taxon>Insecta</taxon>
        <taxon>Pterygota</taxon>
        <taxon>Neoptera</taxon>
        <taxon>Endopterygota</taxon>
        <taxon>Diptera</taxon>
        <taxon>Nematocera</taxon>
        <taxon>Chironomoidea</taxon>
        <taxon>Chironomidae</taxon>
        <taxon>Clunio</taxon>
    </lineage>
</organism>
<feature type="compositionally biased region" description="Polar residues" evidence="5">
    <location>
        <begin position="454"/>
        <end position="464"/>
    </location>
</feature>
<dbReference type="Pfam" id="PF12796">
    <property type="entry name" value="Ank_2"/>
    <property type="match status" value="2"/>
</dbReference>
<dbReference type="InterPro" id="IPR002110">
    <property type="entry name" value="Ankyrin_rpt"/>
</dbReference>
<evidence type="ECO:0000256" key="2">
    <source>
        <dbReference type="ARBA" id="ARBA00023043"/>
    </source>
</evidence>
<protein>
    <submittedName>
        <fullName evidence="6">CLUMA_CG003986, isoform A</fullName>
    </submittedName>
</protein>
<keyword evidence="2 3" id="KW-0040">ANK repeat</keyword>
<feature type="repeat" description="ANK" evidence="3">
    <location>
        <begin position="131"/>
        <end position="163"/>
    </location>
</feature>
<feature type="compositionally biased region" description="Low complexity" evidence="5">
    <location>
        <begin position="45"/>
        <end position="58"/>
    </location>
</feature>
<dbReference type="EMBL" id="CVRI01000018">
    <property type="protein sequence ID" value="CRK90327.1"/>
    <property type="molecule type" value="Genomic_DNA"/>
</dbReference>
<dbReference type="Proteomes" id="UP000183832">
    <property type="component" value="Unassembled WGS sequence"/>
</dbReference>
<feature type="region of interest" description="Disordered" evidence="5">
    <location>
        <begin position="412"/>
        <end position="431"/>
    </location>
</feature>
<dbReference type="OrthoDB" id="341259at2759"/>
<evidence type="ECO:0000256" key="3">
    <source>
        <dbReference type="PROSITE-ProRule" id="PRU00023"/>
    </source>
</evidence>
<feature type="repeat" description="ANK" evidence="3">
    <location>
        <begin position="164"/>
        <end position="196"/>
    </location>
</feature>
<dbReference type="GO" id="GO:0005634">
    <property type="term" value="C:nucleus"/>
    <property type="evidence" value="ECO:0007669"/>
    <property type="project" value="TreeGrafter"/>
</dbReference>
<proteinExistence type="predicted"/>
<dbReference type="STRING" id="568069.A0A1J1HQK6"/>
<dbReference type="GO" id="GO:0045944">
    <property type="term" value="P:positive regulation of transcription by RNA polymerase II"/>
    <property type="evidence" value="ECO:0007669"/>
    <property type="project" value="TreeGrafter"/>
</dbReference>
<dbReference type="SUPFAM" id="SSF48403">
    <property type="entry name" value="Ankyrin repeat"/>
    <property type="match status" value="1"/>
</dbReference>
<feature type="compositionally biased region" description="Low complexity" evidence="5">
    <location>
        <begin position="364"/>
        <end position="374"/>
    </location>
</feature>
<feature type="region of interest" description="Disordered" evidence="5">
    <location>
        <begin position="442"/>
        <end position="464"/>
    </location>
</feature>
<name>A0A1J1HQK6_9DIPT</name>
<keyword evidence="7" id="KW-1185">Reference proteome</keyword>
<sequence length="561" mass="62363">MMNSHLNHYASGIKTEDIDFHNIKMHQLNYSQQENKPHKQNSSKNQNSHPGSSSNSTSSANGVFIDMGKVLLEAAKCGDSEKVQECVKNGAPFITDWLGTSALHIAAKNNYYDTCATLLRSGISKDAKTKVDRTPLHFAVCEGNFEICQLLLQHECSVDPLDMLKMTPLHWAIEKGFDNIAELLLTHGANPLTISKFLKSPYSIAKDRKNDFIIGMIEMLPQSDFNPNILNSNSELNLNSLPLKIQKTEKSETKPVVYKRERIHLSNDAPDVKRSRPSINDPKNLTLQLLQEQMSMMSNADDNLIESALQSGRRITLTEVGKRLLNDSILNKFLKINTTISSSPSSSSSSSSSSVVKKELSPKSATVTSSRTSDSSDVLEIFRDTACGSGSKKIKPDILNIIRTSSDLQEVTITQRSKTSPAPSPTLKSSISLSAINVPKVKVQQGHVKQKTQLPSSPDANSSDFRQRTDVAVDFNQPEVTSRNFSELCSNYQQLKRLFEREQLKTASLQRQLKQLEVNFDAYKRHQNDKIDSILKLLAGNRQISINEDGGDGLDETEEIL</sequence>
<evidence type="ECO:0000256" key="1">
    <source>
        <dbReference type="ARBA" id="ARBA00022737"/>
    </source>
</evidence>
<feature type="compositionally biased region" description="Low complexity" evidence="5">
    <location>
        <begin position="341"/>
        <end position="354"/>
    </location>
</feature>
<evidence type="ECO:0000256" key="5">
    <source>
        <dbReference type="SAM" id="MobiDB-lite"/>
    </source>
</evidence>
<keyword evidence="1" id="KW-0677">Repeat</keyword>
<evidence type="ECO:0000256" key="4">
    <source>
        <dbReference type="SAM" id="Coils"/>
    </source>
</evidence>
<dbReference type="SMART" id="SM00248">
    <property type="entry name" value="ANK"/>
    <property type="match status" value="3"/>
</dbReference>
<dbReference type="PANTHER" id="PTHR24193">
    <property type="entry name" value="ANKYRIN REPEAT PROTEIN"/>
    <property type="match status" value="1"/>
</dbReference>
<reference evidence="6 7" key="1">
    <citation type="submission" date="2015-04" db="EMBL/GenBank/DDBJ databases">
        <authorList>
            <person name="Syromyatnikov M.Y."/>
            <person name="Popov V.N."/>
        </authorList>
    </citation>
    <scope>NUCLEOTIDE SEQUENCE [LARGE SCALE GENOMIC DNA]</scope>
</reference>
<gene>
    <name evidence="6" type="ORF">CLUMA_CG003986</name>
</gene>
<dbReference type="AlphaFoldDB" id="A0A1J1HQK6"/>
<feature type="compositionally biased region" description="Polar residues" evidence="5">
    <location>
        <begin position="31"/>
        <end position="44"/>
    </location>
</feature>
<feature type="compositionally biased region" description="Low complexity" evidence="5">
    <location>
        <begin position="442"/>
        <end position="453"/>
    </location>
</feature>
<dbReference type="PROSITE" id="PS50088">
    <property type="entry name" value="ANK_REPEAT"/>
    <property type="match status" value="3"/>
</dbReference>
<feature type="repeat" description="ANK" evidence="3">
    <location>
        <begin position="98"/>
        <end position="130"/>
    </location>
</feature>
<evidence type="ECO:0000313" key="7">
    <source>
        <dbReference type="Proteomes" id="UP000183832"/>
    </source>
</evidence>
<dbReference type="PROSITE" id="PS50297">
    <property type="entry name" value="ANK_REP_REGION"/>
    <property type="match status" value="2"/>
</dbReference>